<name>A0ABW5HS23_9PSEU</name>
<protein>
    <submittedName>
        <fullName evidence="1">Uncharacterized protein</fullName>
    </submittedName>
</protein>
<sequence length="155" mass="17306">MVYIPEARKATVVDYRKNLIAAAERYLAEYGWRTQIIDNQLMLPLNEELIGVSIPIGRAGEFNHHLAVHGLSYPIVALPTPRERWVFLASCAPSSHHLPTAHFVALLHRQHRIPLPPSQSANGQLRWIAEPHSRPASIPDVGPLLKIARLASVAR</sequence>
<proteinExistence type="predicted"/>
<keyword evidence="2" id="KW-1185">Reference proteome</keyword>
<dbReference type="Proteomes" id="UP001597542">
    <property type="component" value="Unassembled WGS sequence"/>
</dbReference>
<dbReference type="EMBL" id="JBHUKQ010000004">
    <property type="protein sequence ID" value="MFD2479703.1"/>
    <property type="molecule type" value="Genomic_DNA"/>
</dbReference>
<reference evidence="2" key="1">
    <citation type="journal article" date="2019" name="Int. J. Syst. Evol. Microbiol.">
        <title>The Global Catalogue of Microorganisms (GCM) 10K type strain sequencing project: providing services to taxonomists for standard genome sequencing and annotation.</title>
        <authorList>
            <consortium name="The Broad Institute Genomics Platform"/>
            <consortium name="The Broad Institute Genome Sequencing Center for Infectious Disease"/>
            <person name="Wu L."/>
            <person name="Ma J."/>
        </authorList>
    </citation>
    <scope>NUCLEOTIDE SEQUENCE [LARGE SCALE GENOMIC DNA]</scope>
    <source>
        <strain evidence="2">CGMCC 4.7638</strain>
    </source>
</reference>
<accession>A0ABW5HS23</accession>
<organism evidence="1 2">
    <name type="scientific">Amycolatopsis albidoflavus</name>
    <dbReference type="NCBI Taxonomy" id="102226"/>
    <lineage>
        <taxon>Bacteria</taxon>
        <taxon>Bacillati</taxon>
        <taxon>Actinomycetota</taxon>
        <taxon>Actinomycetes</taxon>
        <taxon>Pseudonocardiales</taxon>
        <taxon>Pseudonocardiaceae</taxon>
        <taxon>Amycolatopsis</taxon>
    </lineage>
</organism>
<gene>
    <name evidence="1" type="ORF">ACFSUT_05425</name>
</gene>
<dbReference type="RefSeq" id="WP_344277967.1">
    <property type="nucleotide sequence ID" value="NZ_BAAAHV010000013.1"/>
</dbReference>
<evidence type="ECO:0000313" key="2">
    <source>
        <dbReference type="Proteomes" id="UP001597542"/>
    </source>
</evidence>
<comment type="caution">
    <text evidence="1">The sequence shown here is derived from an EMBL/GenBank/DDBJ whole genome shotgun (WGS) entry which is preliminary data.</text>
</comment>
<evidence type="ECO:0000313" key="1">
    <source>
        <dbReference type="EMBL" id="MFD2479703.1"/>
    </source>
</evidence>